<dbReference type="OrthoDB" id="5545577at2759"/>
<keyword evidence="7" id="KW-1185">Reference proteome</keyword>
<dbReference type="AlphaFoldDB" id="A0A316YGS6"/>
<dbReference type="InParanoid" id="A0A316YGS6"/>
<feature type="compositionally biased region" description="Polar residues" evidence="5">
    <location>
        <begin position="11"/>
        <end position="24"/>
    </location>
</feature>
<sequence length="139" mass="15348">MGFFSSSSSSKGDTNAAANQAPTRSSRRQCWESRDAYYACLSSHRIVVPPGTDMSDGRGMLGEAAAEEQRTKRDRLEDEVKNDPCASARGPYEENCAKSWIDYFNKRRVLEERQKLLYSQGAQPTTSSLPPSRGSSSGK</sequence>
<evidence type="ECO:0000256" key="4">
    <source>
        <dbReference type="ARBA" id="ARBA00023157"/>
    </source>
</evidence>
<evidence type="ECO:0000256" key="5">
    <source>
        <dbReference type="SAM" id="MobiDB-lite"/>
    </source>
</evidence>
<gene>
    <name evidence="6" type="ORF">FA10DRAFT_232651</name>
</gene>
<evidence type="ECO:0000256" key="2">
    <source>
        <dbReference type="ARBA" id="ARBA00006425"/>
    </source>
</evidence>
<dbReference type="PANTHER" id="PTHR47677:SF1">
    <property type="entry name" value="CYTOCHROME C OXIDASE ASSEMBLY FACTOR 6"/>
    <property type="match status" value="1"/>
</dbReference>
<dbReference type="EMBL" id="KZ819638">
    <property type="protein sequence ID" value="PWN88627.1"/>
    <property type="molecule type" value="Genomic_DNA"/>
</dbReference>
<comment type="similarity">
    <text evidence="2">Belongs to the cytochrome c oxidase subunit 6B family.</text>
</comment>
<dbReference type="GO" id="GO:0005739">
    <property type="term" value="C:mitochondrion"/>
    <property type="evidence" value="ECO:0007669"/>
    <property type="project" value="UniProtKB-SubCell"/>
</dbReference>
<name>A0A316YGS6_9BASI</name>
<feature type="compositionally biased region" description="Basic and acidic residues" evidence="5">
    <location>
        <begin position="67"/>
        <end position="82"/>
    </location>
</feature>
<dbReference type="PANTHER" id="PTHR47677">
    <property type="entry name" value="CYTOCHROME C OXIDASE ASSEMBLY FACTOR 6"/>
    <property type="match status" value="1"/>
</dbReference>
<dbReference type="InterPro" id="IPR036549">
    <property type="entry name" value="CX6/COA6-like_sf"/>
</dbReference>
<accession>A0A316YGS6</accession>
<dbReference type="InterPro" id="IPR048281">
    <property type="entry name" value="COA6_fun"/>
</dbReference>
<protein>
    <recommendedName>
        <fullName evidence="8">Cytochrome c oxidase, subunit VIb</fullName>
    </recommendedName>
</protein>
<reference evidence="6 7" key="1">
    <citation type="journal article" date="2018" name="Mol. Biol. Evol.">
        <title>Broad Genomic Sampling Reveals a Smut Pathogenic Ancestry of the Fungal Clade Ustilaginomycotina.</title>
        <authorList>
            <person name="Kijpornyongpan T."/>
            <person name="Mondo S.J."/>
            <person name="Barry K."/>
            <person name="Sandor L."/>
            <person name="Lee J."/>
            <person name="Lipzen A."/>
            <person name="Pangilinan J."/>
            <person name="LaButti K."/>
            <person name="Hainaut M."/>
            <person name="Henrissat B."/>
            <person name="Grigoriev I.V."/>
            <person name="Spatafora J.W."/>
            <person name="Aime M.C."/>
        </authorList>
    </citation>
    <scope>NUCLEOTIDE SEQUENCE [LARGE SCALE GENOMIC DNA]</scope>
    <source>
        <strain evidence="6 7">MCA 4198</strain>
    </source>
</reference>
<feature type="region of interest" description="Disordered" evidence="5">
    <location>
        <begin position="1"/>
        <end position="29"/>
    </location>
</feature>
<dbReference type="Pfam" id="PF02297">
    <property type="entry name" value="COX6B"/>
    <property type="match status" value="1"/>
</dbReference>
<dbReference type="STRING" id="215250.A0A316YGS6"/>
<proteinExistence type="inferred from homology"/>
<dbReference type="InterPro" id="IPR048280">
    <property type="entry name" value="COX6B-like"/>
</dbReference>
<dbReference type="FunCoup" id="A0A316YGS6">
    <property type="interactions" value="16"/>
</dbReference>
<keyword evidence="3" id="KW-0496">Mitochondrion</keyword>
<dbReference type="RefSeq" id="XP_025375825.1">
    <property type="nucleotide sequence ID" value="XM_025518915.1"/>
</dbReference>
<feature type="compositionally biased region" description="Low complexity" evidence="5">
    <location>
        <begin position="1"/>
        <end position="10"/>
    </location>
</feature>
<organism evidence="6 7">
    <name type="scientific">Acaromyces ingoldii</name>
    <dbReference type="NCBI Taxonomy" id="215250"/>
    <lineage>
        <taxon>Eukaryota</taxon>
        <taxon>Fungi</taxon>
        <taxon>Dikarya</taxon>
        <taxon>Basidiomycota</taxon>
        <taxon>Ustilaginomycotina</taxon>
        <taxon>Exobasidiomycetes</taxon>
        <taxon>Exobasidiales</taxon>
        <taxon>Cryptobasidiaceae</taxon>
        <taxon>Acaromyces</taxon>
    </lineage>
</organism>
<feature type="region of interest" description="Disordered" evidence="5">
    <location>
        <begin position="117"/>
        <end position="139"/>
    </location>
</feature>
<dbReference type="Gene3D" id="1.10.10.140">
    <property type="entry name" value="Cytochrome c oxidase, subunit VIb"/>
    <property type="match status" value="1"/>
</dbReference>
<feature type="compositionally biased region" description="Low complexity" evidence="5">
    <location>
        <begin position="124"/>
        <end position="139"/>
    </location>
</feature>
<dbReference type="GeneID" id="37040831"/>
<dbReference type="Proteomes" id="UP000245768">
    <property type="component" value="Unassembled WGS sequence"/>
</dbReference>
<feature type="region of interest" description="Disordered" evidence="5">
    <location>
        <begin position="48"/>
        <end position="88"/>
    </location>
</feature>
<evidence type="ECO:0000256" key="3">
    <source>
        <dbReference type="ARBA" id="ARBA00023128"/>
    </source>
</evidence>
<evidence type="ECO:0008006" key="8">
    <source>
        <dbReference type="Google" id="ProtNLM"/>
    </source>
</evidence>
<evidence type="ECO:0000313" key="6">
    <source>
        <dbReference type="EMBL" id="PWN88627.1"/>
    </source>
</evidence>
<keyword evidence="4" id="KW-1015">Disulfide bond</keyword>
<evidence type="ECO:0000256" key="1">
    <source>
        <dbReference type="ARBA" id="ARBA00004173"/>
    </source>
</evidence>
<comment type="subcellular location">
    <subcellularLocation>
        <location evidence="1">Mitochondrion</location>
    </subcellularLocation>
</comment>
<evidence type="ECO:0000313" key="7">
    <source>
        <dbReference type="Proteomes" id="UP000245768"/>
    </source>
</evidence>